<feature type="repeat" description="WD" evidence="3">
    <location>
        <begin position="204"/>
        <end position="236"/>
    </location>
</feature>
<sequence length="419" mass="45048">MQKAAPSARPLSVSAVSEALAGKRLPRLDFLIALAQTLLAIEDGCPVGRDDPRVKHWRARWQQLERSRSRVNARLLPPPRIRDDSDAVEPRSTKPDAPVVQEPDPLAGPGAAYRLKHLANVRRGVVLGVVFSPDSRLLATISDKAVQLWDPATGRPVGEPFPGHTGAYDVLVFSPDGRLLATASKDHTVRLWDPATGHAVREPLTVHTSALQTAVFSPDGRRLASTSDNGTVWLWKGMGDAPEDPAVLRRERDELAQRVTGLITAAELAQARIETLLSVLYERLPPTGLPLTSHTGPVLRVTFSPDSRLLATAGDDGVVQLWDPATGQPGDLLFVSSSRPLRAMAFSPDGHLMAITHGWPAVNLWEPGEPLGSLLTDHAVSALAFSPDGRLLATAGDDGTARLWNVTGAVSPPQRLSIE</sequence>
<protein>
    <submittedName>
        <fullName evidence="5">WD40 repeat domain-containing protein</fullName>
    </submittedName>
</protein>
<dbReference type="InterPro" id="IPR001680">
    <property type="entry name" value="WD40_rpt"/>
</dbReference>
<name>A0ABV6WZH2_9ACTN</name>
<dbReference type="Pfam" id="PF00400">
    <property type="entry name" value="WD40"/>
    <property type="match status" value="5"/>
</dbReference>
<evidence type="ECO:0000256" key="4">
    <source>
        <dbReference type="SAM" id="MobiDB-lite"/>
    </source>
</evidence>
<feature type="repeat" description="WD" evidence="3">
    <location>
        <begin position="380"/>
        <end position="406"/>
    </location>
</feature>
<feature type="compositionally biased region" description="Basic and acidic residues" evidence="4">
    <location>
        <begin position="80"/>
        <end position="94"/>
    </location>
</feature>
<dbReference type="Proteomes" id="UP001592530">
    <property type="component" value="Unassembled WGS sequence"/>
</dbReference>
<comment type="caution">
    <text evidence="5">The sequence shown here is derived from an EMBL/GenBank/DDBJ whole genome shotgun (WGS) entry which is preliminary data.</text>
</comment>
<evidence type="ECO:0000256" key="3">
    <source>
        <dbReference type="PROSITE-ProRule" id="PRU00221"/>
    </source>
</evidence>
<dbReference type="PANTHER" id="PTHR19879:SF9">
    <property type="entry name" value="TRANSCRIPTION INITIATION FACTOR TFIID SUBUNIT 5"/>
    <property type="match status" value="1"/>
</dbReference>
<feature type="repeat" description="WD" evidence="3">
    <location>
        <begin position="161"/>
        <end position="202"/>
    </location>
</feature>
<keyword evidence="2" id="KW-0677">Repeat</keyword>
<dbReference type="SMART" id="SM00320">
    <property type="entry name" value="WD40"/>
    <property type="match status" value="6"/>
</dbReference>
<dbReference type="RefSeq" id="WP_380552038.1">
    <property type="nucleotide sequence ID" value="NZ_JBHEZY010000004.1"/>
</dbReference>
<dbReference type="EMBL" id="JBHEZY010000004">
    <property type="protein sequence ID" value="MFC1431448.1"/>
    <property type="molecule type" value="Genomic_DNA"/>
</dbReference>
<dbReference type="Gene3D" id="2.130.10.10">
    <property type="entry name" value="YVTN repeat-like/Quinoprotein amine dehydrogenase"/>
    <property type="match status" value="2"/>
</dbReference>
<dbReference type="CDD" id="cd00200">
    <property type="entry name" value="WD40"/>
    <property type="match status" value="1"/>
</dbReference>
<accession>A0ABV6WZH2</accession>
<reference evidence="5 6" key="1">
    <citation type="submission" date="2024-09" db="EMBL/GenBank/DDBJ databases">
        <authorList>
            <person name="Lee S.D."/>
        </authorList>
    </citation>
    <scope>NUCLEOTIDE SEQUENCE [LARGE SCALE GENOMIC DNA]</scope>
    <source>
        <strain evidence="5 6">N1-3</strain>
    </source>
</reference>
<dbReference type="SUPFAM" id="SSF50978">
    <property type="entry name" value="WD40 repeat-like"/>
    <property type="match status" value="1"/>
</dbReference>
<organism evidence="5 6">
    <name type="scientific">Streptacidiphilus alkalitolerans</name>
    <dbReference type="NCBI Taxonomy" id="3342712"/>
    <lineage>
        <taxon>Bacteria</taxon>
        <taxon>Bacillati</taxon>
        <taxon>Actinomycetota</taxon>
        <taxon>Actinomycetes</taxon>
        <taxon>Kitasatosporales</taxon>
        <taxon>Streptomycetaceae</taxon>
        <taxon>Streptacidiphilus</taxon>
    </lineage>
</organism>
<evidence type="ECO:0000256" key="2">
    <source>
        <dbReference type="ARBA" id="ARBA00022737"/>
    </source>
</evidence>
<proteinExistence type="predicted"/>
<feature type="repeat" description="WD" evidence="3">
    <location>
        <begin position="291"/>
        <end position="323"/>
    </location>
</feature>
<dbReference type="PROSITE" id="PS00678">
    <property type="entry name" value="WD_REPEATS_1"/>
    <property type="match status" value="1"/>
</dbReference>
<dbReference type="PROSITE" id="PS50294">
    <property type="entry name" value="WD_REPEATS_REGION"/>
    <property type="match status" value="4"/>
</dbReference>
<keyword evidence="1 3" id="KW-0853">WD repeat</keyword>
<dbReference type="InterPro" id="IPR020472">
    <property type="entry name" value="WD40_PAC1"/>
</dbReference>
<evidence type="ECO:0000313" key="5">
    <source>
        <dbReference type="EMBL" id="MFC1431448.1"/>
    </source>
</evidence>
<gene>
    <name evidence="5" type="ORF">ACEZDB_12425</name>
</gene>
<evidence type="ECO:0000256" key="1">
    <source>
        <dbReference type="ARBA" id="ARBA00022574"/>
    </source>
</evidence>
<dbReference type="InterPro" id="IPR036322">
    <property type="entry name" value="WD40_repeat_dom_sf"/>
</dbReference>
<dbReference type="InterPro" id="IPR019775">
    <property type="entry name" value="WD40_repeat_CS"/>
</dbReference>
<feature type="region of interest" description="Disordered" evidence="4">
    <location>
        <begin position="72"/>
        <end position="105"/>
    </location>
</feature>
<dbReference type="PROSITE" id="PS50082">
    <property type="entry name" value="WD_REPEATS_2"/>
    <property type="match status" value="4"/>
</dbReference>
<dbReference type="InterPro" id="IPR015943">
    <property type="entry name" value="WD40/YVTN_repeat-like_dom_sf"/>
</dbReference>
<evidence type="ECO:0000313" key="6">
    <source>
        <dbReference type="Proteomes" id="UP001592530"/>
    </source>
</evidence>
<dbReference type="PANTHER" id="PTHR19879">
    <property type="entry name" value="TRANSCRIPTION INITIATION FACTOR TFIID"/>
    <property type="match status" value="1"/>
</dbReference>
<dbReference type="PRINTS" id="PR00320">
    <property type="entry name" value="GPROTEINBRPT"/>
</dbReference>